<reference evidence="3" key="1">
    <citation type="submission" date="2016-11" db="EMBL/GenBank/DDBJ databases">
        <authorList>
            <person name="Varghese N."/>
            <person name="Submissions S."/>
        </authorList>
    </citation>
    <scope>NUCLEOTIDE SEQUENCE [LARGE SCALE GENOMIC DNA]</scope>
    <source>
        <strain evidence="3">DSM 18802</strain>
    </source>
</reference>
<feature type="domain" description="Calcineurin-like phosphoesterase" evidence="1">
    <location>
        <begin position="1"/>
        <end position="197"/>
    </location>
</feature>
<dbReference type="Gene3D" id="3.60.21.10">
    <property type="match status" value="1"/>
</dbReference>
<dbReference type="OrthoDB" id="9773856at2"/>
<evidence type="ECO:0000313" key="2">
    <source>
        <dbReference type="EMBL" id="SHM49173.1"/>
    </source>
</evidence>
<organism evidence="2 3">
    <name type="scientific">Caldanaerovirga acetigignens</name>
    <dbReference type="NCBI Taxonomy" id="447595"/>
    <lineage>
        <taxon>Bacteria</taxon>
        <taxon>Bacillati</taxon>
        <taxon>Bacillota</taxon>
        <taxon>Clostridia</taxon>
        <taxon>Thermosediminibacterales</taxon>
        <taxon>Thermosediminibacteraceae</taxon>
        <taxon>Caldanaerovirga</taxon>
    </lineage>
</organism>
<evidence type="ECO:0000259" key="1">
    <source>
        <dbReference type="Pfam" id="PF00149"/>
    </source>
</evidence>
<dbReference type="PANTHER" id="PTHR30337">
    <property type="entry name" value="COMPONENT OF ATP-DEPENDENT DSDNA EXONUCLEASE"/>
    <property type="match status" value="1"/>
</dbReference>
<accession>A0A1M7J8J5</accession>
<protein>
    <submittedName>
        <fullName evidence="2">Calcineurin-like phosphoesterase superfamily domain-containing protein</fullName>
    </submittedName>
</protein>
<dbReference type="RefSeq" id="WP_073256027.1">
    <property type="nucleotide sequence ID" value="NZ_FRCR01000006.1"/>
</dbReference>
<dbReference type="SUPFAM" id="SSF56300">
    <property type="entry name" value="Metallo-dependent phosphatases"/>
    <property type="match status" value="1"/>
</dbReference>
<dbReference type="AlphaFoldDB" id="A0A1M7J8J5"/>
<dbReference type="PANTHER" id="PTHR30337:SF0">
    <property type="entry name" value="NUCLEASE SBCCD SUBUNIT D"/>
    <property type="match status" value="1"/>
</dbReference>
<dbReference type="InterPro" id="IPR050535">
    <property type="entry name" value="DNA_Repair-Maintenance_Comp"/>
</dbReference>
<dbReference type="GO" id="GO:0016787">
    <property type="term" value="F:hydrolase activity"/>
    <property type="evidence" value="ECO:0007669"/>
    <property type="project" value="InterPro"/>
</dbReference>
<keyword evidence="3" id="KW-1185">Reference proteome</keyword>
<dbReference type="InterPro" id="IPR004843">
    <property type="entry name" value="Calcineurin-like_PHP"/>
</dbReference>
<dbReference type="STRING" id="447595.SAMN05660826_01148"/>
<dbReference type="InterPro" id="IPR029052">
    <property type="entry name" value="Metallo-depent_PP-like"/>
</dbReference>
<evidence type="ECO:0000313" key="3">
    <source>
        <dbReference type="Proteomes" id="UP000184375"/>
    </source>
</evidence>
<dbReference type="EMBL" id="FRCR01000006">
    <property type="protein sequence ID" value="SHM49173.1"/>
    <property type="molecule type" value="Genomic_DNA"/>
</dbReference>
<proteinExistence type="predicted"/>
<dbReference type="Proteomes" id="UP000184375">
    <property type="component" value="Unassembled WGS sequence"/>
</dbReference>
<sequence>MRFLFFTDTHIRGTGPQSRTDNFYETLRVKIRELINIAHEENVDVVLHGGDIFDRPDVSPSLVRDFVVLMKDLKPPLYAIAGNHDIYGQNPSTISRTMLGILDSAGIIKLINPGEKIFFNDRGIKIQLTGQHFFYGIDSENQRLAYCIKKDEDIDFAIHLVHGMLLDKPFIPGVSHTLIEDILATEADITLSGHYHAGFGIINIENKYFINPGSIARIDGTLSELMRIPAVILLNVTKDGIEVQKRILKCARPGHEVFDRKKLEENSFREQKLAEFVQVINSTGEYNFTNITAIVEQLTKKQNMDARIVKEALCRIGKAQEMLSQKDGSDIYGVS</sequence>
<dbReference type="Pfam" id="PF00149">
    <property type="entry name" value="Metallophos"/>
    <property type="match status" value="1"/>
</dbReference>
<gene>
    <name evidence="2" type="ORF">SAMN05660826_01148</name>
</gene>
<name>A0A1M7J8J5_9FIRM</name>